<sequence length="148" mass="16643">MLLATVPKAFVYLTRRGRDLLLLAHPDHPDAGLQVPAGTIQTGETPAQAAARELAEETGIGHVGIDDFLGETIYDMRSFGRQELHHRFFYHAHFDGDGPERWCHFEEHAGTAPIRFDLFWWSSSRGLPDLIAGHGDLLHRLSIFSRDT</sequence>
<dbReference type="InterPro" id="IPR000086">
    <property type="entry name" value="NUDIX_hydrolase_dom"/>
</dbReference>
<dbReference type="EMBL" id="JAUSVX010000014">
    <property type="protein sequence ID" value="MDQ0472883.1"/>
    <property type="molecule type" value="Genomic_DNA"/>
</dbReference>
<comment type="cofactor">
    <cofactor evidence="1">
        <name>Mg(2+)</name>
        <dbReference type="ChEBI" id="CHEBI:18420"/>
    </cofactor>
</comment>
<organism evidence="5 6">
    <name type="scientific">Labrys wisconsinensis</name>
    <dbReference type="NCBI Taxonomy" id="425677"/>
    <lineage>
        <taxon>Bacteria</taxon>
        <taxon>Pseudomonadati</taxon>
        <taxon>Pseudomonadota</taxon>
        <taxon>Alphaproteobacteria</taxon>
        <taxon>Hyphomicrobiales</taxon>
        <taxon>Xanthobacteraceae</taxon>
        <taxon>Labrys</taxon>
    </lineage>
</organism>
<dbReference type="Gene3D" id="3.90.79.10">
    <property type="entry name" value="Nucleoside Triphosphate Pyrophosphohydrolase"/>
    <property type="match status" value="1"/>
</dbReference>
<evidence type="ECO:0000313" key="5">
    <source>
        <dbReference type="EMBL" id="MDQ0472883.1"/>
    </source>
</evidence>
<dbReference type="CDD" id="cd04663">
    <property type="entry name" value="NUDIX_Hydrolase"/>
    <property type="match status" value="1"/>
</dbReference>
<name>A0ABU0JF30_9HYPH</name>
<dbReference type="SUPFAM" id="SSF55811">
    <property type="entry name" value="Nudix"/>
    <property type="match status" value="1"/>
</dbReference>
<keyword evidence="6" id="KW-1185">Reference proteome</keyword>
<dbReference type="PROSITE" id="PS51462">
    <property type="entry name" value="NUDIX"/>
    <property type="match status" value="1"/>
</dbReference>
<protein>
    <submittedName>
        <fullName evidence="5">8-oxo-dGTP pyrophosphatase MutT (NUDIX family)</fullName>
    </submittedName>
</protein>
<comment type="caution">
    <text evidence="5">The sequence shown here is derived from an EMBL/GenBank/DDBJ whole genome shotgun (WGS) entry which is preliminary data.</text>
</comment>
<dbReference type="InterPro" id="IPR015797">
    <property type="entry name" value="NUDIX_hydrolase-like_dom_sf"/>
</dbReference>
<gene>
    <name evidence="5" type="ORF">QO011_005916</name>
</gene>
<evidence type="ECO:0000256" key="2">
    <source>
        <dbReference type="ARBA" id="ARBA00022801"/>
    </source>
</evidence>
<accession>A0ABU0JF30</accession>
<feature type="domain" description="Nudix hydrolase" evidence="4">
    <location>
        <begin position="1"/>
        <end position="143"/>
    </location>
</feature>
<dbReference type="PRINTS" id="PR00502">
    <property type="entry name" value="NUDIXFAMILY"/>
</dbReference>
<evidence type="ECO:0000259" key="4">
    <source>
        <dbReference type="PROSITE" id="PS51462"/>
    </source>
</evidence>
<evidence type="ECO:0000256" key="3">
    <source>
        <dbReference type="RuleBase" id="RU003476"/>
    </source>
</evidence>
<dbReference type="Proteomes" id="UP001242480">
    <property type="component" value="Unassembled WGS sequence"/>
</dbReference>
<proteinExistence type="inferred from homology"/>
<evidence type="ECO:0000313" key="6">
    <source>
        <dbReference type="Proteomes" id="UP001242480"/>
    </source>
</evidence>
<dbReference type="InterPro" id="IPR020084">
    <property type="entry name" value="NUDIX_hydrolase_CS"/>
</dbReference>
<dbReference type="RefSeq" id="WP_307280377.1">
    <property type="nucleotide sequence ID" value="NZ_JAUSVX010000014.1"/>
</dbReference>
<reference evidence="5 6" key="1">
    <citation type="submission" date="2023-07" db="EMBL/GenBank/DDBJ databases">
        <title>Genomic Encyclopedia of Type Strains, Phase IV (KMG-IV): sequencing the most valuable type-strain genomes for metagenomic binning, comparative biology and taxonomic classification.</title>
        <authorList>
            <person name="Goeker M."/>
        </authorList>
    </citation>
    <scope>NUCLEOTIDE SEQUENCE [LARGE SCALE GENOMIC DNA]</scope>
    <source>
        <strain evidence="5 6">DSM 19619</strain>
    </source>
</reference>
<evidence type="ECO:0000256" key="1">
    <source>
        <dbReference type="ARBA" id="ARBA00001946"/>
    </source>
</evidence>
<dbReference type="PROSITE" id="PS00893">
    <property type="entry name" value="NUDIX_BOX"/>
    <property type="match status" value="1"/>
</dbReference>
<keyword evidence="2 3" id="KW-0378">Hydrolase</keyword>
<comment type="similarity">
    <text evidence="3">Belongs to the Nudix hydrolase family.</text>
</comment>
<dbReference type="InterPro" id="IPR020476">
    <property type="entry name" value="Nudix_hydrolase"/>
</dbReference>
<dbReference type="Pfam" id="PF00293">
    <property type="entry name" value="NUDIX"/>
    <property type="match status" value="1"/>
</dbReference>